<evidence type="ECO:0000256" key="1">
    <source>
        <dbReference type="SAM" id="MobiDB-lite"/>
    </source>
</evidence>
<dbReference type="STRING" id="49451.A0A1J6I233"/>
<reference evidence="2" key="1">
    <citation type="submission" date="2016-11" db="EMBL/GenBank/DDBJ databases">
        <title>The genome of Nicotiana attenuata.</title>
        <authorList>
            <person name="Xu S."/>
            <person name="Brockmoeller T."/>
            <person name="Gaquerel E."/>
            <person name="Navarro A."/>
            <person name="Kuhl H."/>
            <person name="Gase K."/>
            <person name="Ling Z."/>
            <person name="Zhou W."/>
            <person name="Kreitzer C."/>
            <person name="Stanke M."/>
            <person name="Tang H."/>
            <person name="Lyons E."/>
            <person name="Pandey P."/>
            <person name="Pandey S.P."/>
            <person name="Timmermann B."/>
            <person name="Baldwin I.T."/>
        </authorList>
    </citation>
    <scope>NUCLEOTIDE SEQUENCE [LARGE SCALE GENOMIC DNA]</scope>
    <source>
        <strain evidence="2">UT</strain>
    </source>
</reference>
<accession>A0A1J6I233</accession>
<organism evidence="2 3">
    <name type="scientific">Nicotiana attenuata</name>
    <name type="common">Coyote tobacco</name>
    <dbReference type="NCBI Taxonomy" id="49451"/>
    <lineage>
        <taxon>Eukaryota</taxon>
        <taxon>Viridiplantae</taxon>
        <taxon>Streptophyta</taxon>
        <taxon>Embryophyta</taxon>
        <taxon>Tracheophyta</taxon>
        <taxon>Spermatophyta</taxon>
        <taxon>Magnoliopsida</taxon>
        <taxon>eudicotyledons</taxon>
        <taxon>Gunneridae</taxon>
        <taxon>Pentapetalae</taxon>
        <taxon>asterids</taxon>
        <taxon>lamiids</taxon>
        <taxon>Solanales</taxon>
        <taxon>Solanaceae</taxon>
        <taxon>Nicotianoideae</taxon>
        <taxon>Nicotianeae</taxon>
        <taxon>Nicotiana</taxon>
    </lineage>
</organism>
<protein>
    <submittedName>
        <fullName evidence="2">Uncharacterized protein</fullName>
    </submittedName>
</protein>
<dbReference type="Gramene" id="OIS98579">
    <property type="protein sequence ID" value="OIS98579"/>
    <property type="gene ID" value="A4A49_04855"/>
</dbReference>
<dbReference type="EMBL" id="MJEQ01037191">
    <property type="protein sequence ID" value="OIS98579.1"/>
    <property type="molecule type" value="Genomic_DNA"/>
</dbReference>
<name>A0A1J6I233_NICAT</name>
<sequence>MNASTIFRYPSNLSPKIIIAHCKNLRVTVIIISSNFPLPIFLKRDPKATDGTKVLEFPTEIIVQQQLVQVHDQPAVVDAELLEKPAGYKTTTLNRVQVCDGEKQVSKDPTVDRVSQQGCTQVCRGNKAVQQLNNGHWRINIVLDVTVARAELVEKQAGFKPIVVHDERQELECVDNVLKNENCQASENDAAESTGYEGDFEHVSEVGHSARFDENQDRPIHLLKNE</sequence>
<keyword evidence="3" id="KW-1185">Reference proteome</keyword>
<evidence type="ECO:0000313" key="2">
    <source>
        <dbReference type="EMBL" id="OIS98579.1"/>
    </source>
</evidence>
<dbReference type="AlphaFoldDB" id="A0A1J6I233"/>
<gene>
    <name evidence="2" type="ORF">A4A49_04855</name>
</gene>
<evidence type="ECO:0000313" key="3">
    <source>
        <dbReference type="Proteomes" id="UP000187609"/>
    </source>
</evidence>
<feature type="region of interest" description="Disordered" evidence="1">
    <location>
        <begin position="205"/>
        <end position="226"/>
    </location>
</feature>
<comment type="caution">
    <text evidence="2">The sequence shown here is derived from an EMBL/GenBank/DDBJ whole genome shotgun (WGS) entry which is preliminary data.</text>
</comment>
<proteinExistence type="predicted"/>
<dbReference type="Proteomes" id="UP000187609">
    <property type="component" value="Unassembled WGS sequence"/>
</dbReference>